<dbReference type="EMBL" id="NMUH01002607">
    <property type="protein sequence ID" value="MQM01034.1"/>
    <property type="molecule type" value="Genomic_DNA"/>
</dbReference>
<evidence type="ECO:0000313" key="4">
    <source>
        <dbReference type="Proteomes" id="UP000652761"/>
    </source>
</evidence>
<organism evidence="3 4">
    <name type="scientific">Colocasia esculenta</name>
    <name type="common">Wild taro</name>
    <name type="synonym">Arum esculentum</name>
    <dbReference type="NCBI Taxonomy" id="4460"/>
    <lineage>
        <taxon>Eukaryota</taxon>
        <taxon>Viridiplantae</taxon>
        <taxon>Streptophyta</taxon>
        <taxon>Embryophyta</taxon>
        <taxon>Tracheophyta</taxon>
        <taxon>Spermatophyta</taxon>
        <taxon>Magnoliopsida</taxon>
        <taxon>Liliopsida</taxon>
        <taxon>Araceae</taxon>
        <taxon>Aroideae</taxon>
        <taxon>Colocasieae</taxon>
        <taxon>Colocasia</taxon>
    </lineage>
</organism>
<keyword evidence="2" id="KW-0732">Signal</keyword>
<evidence type="ECO:0000313" key="3">
    <source>
        <dbReference type="EMBL" id="MQM01034.1"/>
    </source>
</evidence>
<sequence length="266" mass="29228">MCRRLFVLTALCAAVYNYLTTSAGRERSDPPPLLLPANSSNSGGGSRLAAAARRQGGPGRPAAAAARRPAVANGGVTRGDQGRGRRLRPLRRWAVVPATEVGRRRRRSGQGRPAARPACASEQGRVVGDDRPCQRQGPDWLAAAASSSPLPRSLLLLFFDDKRTGRRRHSKILLLCTTPYSPPSKVVALTGIQNKNKNKNLEHEKRILNHNCYWLEVVEIRIQSLGRDCRNSIFTWSMASYKYLMSRLSSSSTTLSTFTRGATTFK</sequence>
<gene>
    <name evidence="3" type="ORF">Taro_033781</name>
</gene>
<feature type="compositionally biased region" description="Low complexity" evidence="1">
    <location>
        <begin position="35"/>
        <end position="79"/>
    </location>
</feature>
<protein>
    <submittedName>
        <fullName evidence="3">Uncharacterized protein</fullName>
    </submittedName>
</protein>
<evidence type="ECO:0000256" key="2">
    <source>
        <dbReference type="SAM" id="SignalP"/>
    </source>
</evidence>
<feature type="signal peptide" evidence="2">
    <location>
        <begin position="1"/>
        <end position="23"/>
    </location>
</feature>
<dbReference type="Proteomes" id="UP000652761">
    <property type="component" value="Unassembled WGS sequence"/>
</dbReference>
<feature type="chain" id="PRO_5032910933" evidence="2">
    <location>
        <begin position="24"/>
        <end position="266"/>
    </location>
</feature>
<comment type="caution">
    <text evidence="3">The sequence shown here is derived from an EMBL/GenBank/DDBJ whole genome shotgun (WGS) entry which is preliminary data.</text>
</comment>
<reference evidence="3" key="1">
    <citation type="submission" date="2017-07" db="EMBL/GenBank/DDBJ databases">
        <title>Taro Niue Genome Assembly and Annotation.</title>
        <authorList>
            <person name="Atibalentja N."/>
            <person name="Keating K."/>
            <person name="Fields C.J."/>
        </authorList>
    </citation>
    <scope>NUCLEOTIDE SEQUENCE</scope>
    <source>
        <strain evidence="3">Niue_2</strain>
        <tissue evidence="3">Leaf</tissue>
    </source>
</reference>
<name>A0A843W9Z6_COLES</name>
<proteinExistence type="predicted"/>
<dbReference type="AlphaFoldDB" id="A0A843W9Z6"/>
<evidence type="ECO:0000256" key="1">
    <source>
        <dbReference type="SAM" id="MobiDB-lite"/>
    </source>
</evidence>
<keyword evidence="4" id="KW-1185">Reference proteome</keyword>
<accession>A0A843W9Z6</accession>
<feature type="region of interest" description="Disordered" evidence="1">
    <location>
        <begin position="23"/>
        <end position="134"/>
    </location>
</feature>